<accession>A0A1X6MXY1</accession>
<evidence type="ECO:0000256" key="1">
    <source>
        <dbReference type="ARBA" id="ARBA00023002"/>
    </source>
</evidence>
<dbReference type="InterPro" id="IPR052228">
    <property type="entry name" value="Sec_Metab_Biosynth_Oxidored"/>
</dbReference>
<dbReference type="STRING" id="670580.A0A1X6MXY1"/>
<dbReference type="Gene3D" id="3.40.50.720">
    <property type="entry name" value="NAD(P)-binding Rossmann-like Domain"/>
    <property type="match status" value="1"/>
</dbReference>
<dbReference type="RefSeq" id="XP_024338025.1">
    <property type="nucleotide sequence ID" value="XM_024479296.1"/>
</dbReference>
<proteinExistence type="predicted"/>
<dbReference type="OrthoDB" id="2898509at2759"/>
<name>A0A1X6MXY1_9APHY</name>
<dbReference type="PANTHER" id="PTHR47534">
    <property type="entry name" value="YALI0E05731P"/>
    <property type="match status" value="1"/>
</dbReference>
<dbReference type="PRINTS" id="PR00081">
    <property type="entry name" value="GDHRDH"/>
</dbReference>
<gene>
    <name evidence="2" type="ORF">POSPLADRAFT_1047470</name>
</gene>
<dbReference type="Pfam" id="PF00106">
    <property type="entry name" value="adh_short"/>
    <property type="match status" value="1"/>
</dbReference>
<sequence>MPSLALARAANAAYSFPSCPLAILLGGTSGIGQAIAQTFARHTKGNAHIIICGRDRAAAEATIAGFPKPAADSAAQHEFVECDASLMKNAEATTSMLRARLTKVNYLVVSPGILTLRGRDETSEGIDRKLALHYYARWKFIHDLLPLLKAAKDAGEDAKAMSVLAPGDGGRIDLDDLGLKKHFSLANAAFSAVTYTDLMIESFAEKEPGVSFVHIHPGVVRTRLLHPALKLLFYPFLTAPEDCGEYMLNALLQAGPGAQRRNPKGDDMGMKRYYGTEEARTKLWEHTEEEMRLAIHTTK</sequence>
<dbReference type="SUPFAM" id="SSF51735">
    <property type="entry name" value="NAD(P)-binding Rossmann-fold domains"/>
    <property type="match status" value="1"/>
</dbReference>
<dbReference type="Proteomes" id="UP000194127">
    <property type="component" value="Unassembled WGS sequence"/>
</dbReference>
<dbReference type="AlphaFoldDB" id="A0A1X6MXY1"/>
<dbReference type="GeneID" id="36324246"/>
<protein>
    <recommendedName>
        <fullName evidence="4">NAD(P)-binding protein</fullName>
    </recommendedName>
</protein>
<dbReference type="InterPro" id="IPR036291">
    <property type="entry name" value="NAD(P)-bd_dom_sf"/>
</dbReference>
<dbReference type="PANTHER" id="PTHR47534:SF3">
    <property type="entry name" value="ALCOHOL DEHYDROGENASE-LIKE C-TERMINAL DOMAIN-CONTAINING PROTEIN"/>
    <property type="match status" value="1"/>
</dbReference>
<keyword evidence="1" id="KW-0560">Oxidoreductase</keyword>
<dbReference type="InterPro" id="IPR002347">
    <property type="entry name" value="SDR_fam"/>
</dbReference>
<dbReference type="EMBL" id="KZ110599">
    <property type="protein sequence ID" value="OSX61231.1"/>
    <property type="molecule type" value="Genomic_DNA"/>
</dbReference>
<evidence type="ECO:0000313" key="2">
    <source>
        <dbReference type="EMBL" id="OSX61231.1"/>
    </source>
</evidence>
<evidence type="ECO:0008006" key="4">
    <source>
        <dbReference type="Google" id="ProtNLM"/>
    </source>
</evidence>
<dbReference type="GO" id="GO:0016491">
    <property type="term" value="F:oxidoreductase activity"/>
    <property type="evidence" value="ECO:0007669"/>
    <property type="project" value="UniProtKB-KW"/>
</dbReference>
<keyword evidence="3" id="KW-1185">Reference proteome</keyword>
<evidence type="ECO:0000313" key="3">
    <source>
        <dbReference type="Proteomes" id="UP000194127"/>
    </source>
</evidence>
<reference evidence="2 3" key="1">
    <citation type="submission" date="2017-04" db="EMBL/GenBank/DDBJ databases">
        <title>Genome Sequence of the Model Brown-Rot Fungus Postia placenta SB12.</title>
        <authorList>
            <consortium name="DOE Joint Genome Institute"/>
            <person name="Gaskell J."/>
            <person name="Kersten P."/>
            <person name="Larrondo L.F."/>
            <person name="Canessa P."/>
            <person name="Martinez D."/>
            <person name="Hibbett D."/>
            <person name="Schmoll M."/>
            <person name="Kubicek C.P."/>
            <person name="Martinez A.T."/>
            <person name="Yadav J."/>
            <person name="Master E."/>
            <person name="Magnuson J.K."/>
            <person name="James T."/>
            <person name="Yaver D."/>
            <person name="Berka R."/>
            <person name="Labutti K."/>
            <person name="Lipzen A."/>
            <person name="Aerts A."/>
            <person name="Barry K."/>
            <person name="Henrissat B."/>
            <person name="Blanchette R."/>
            <person name="Grigoriev I."/>
            <person name="Cullen D."/>
        </authorList>
    </citation>
    <scope>NUCLEOTIDE SEQUENCE [LARGE SCALE GENOMIC DNA]</scope>
    <source>
        <strain evidence="2 3">MAD-698-R-SB12</strain>
    </source>
</reference>
<organism evidence="2 3">
    <name type="scientific">Postia placenta MAD-698-R-SB12</name>
    <dbReference type="NCBI Taxonomy" id="670580"/>
    <lineage>
        <taxon>Eukaryota</taxon>
        <taxon>Fungi</taxon>
        <taxon>Dikarya</taxon>
        <taxon>Basidiomycota</taxon>
        <taxon>Agaricomycotina</taxon>
        <taxon>Agaricomycetes</taxon>
        <taxon>Polyporales</taxon>
        <taxon>Adustoporiaceae</taxon>
        <taxon>Rhodonia</taxon>
    </lineage>
</organism>